<dbReference type="Gene3D" id="3.40.190.290">
    <property type="match status" value="1"/>
</dbReference>
<keyword evidence="3" id="KW-0238">DNA-binding</keyword>
<evidence type="ECO:0000256" key="1">
    <source>
        <dbReference type="ARBA" id="ARBA00009437"/>
    </source>
</evidence>
<accession>A0A2T5KA11</accession>
<dbReference type="SUPFAM" id="SSF46785">
    <property type="entry name" value="Winged helix' DNA-binding domain"/>
    <property type="match status" value="1"/>
</dbReference>
<reference evidence="6 7" key="1">
    <citation type="submission" date="2018-04" db="EMBL/GenBank/DDBJ databases">
        <title>Genomic Encyclopedia of Type Strains, Phase III (KMG-III): the genomes of soil and plant-associated and newly described type strains.</title>
        <authorList>
            <person name="Whitman W."/>
        </authorList>
    </citation>
    <scope>NUCLEOTIDE SEQUENCE [LARGE SCALE GENOMIC DNA]</scope>
    <source>
        <strain evidence="6 7">KA25</strain>
    </source>
</reference>
<evidence type="ECO:0000256" key="3">
    <source>
        <dbReference type="ARBA" id="ARBA00023125"/>
    </source>
</evidence>
<dbReference type="GO" id="GO:0003700">
    <property type="term" value="F:DNA-binding transcription factor activity"/>
    <property type="evidence" value="ECO:0007669"/>
    <property type="project" value="InterPro"/>
</dbReference>
<dbReference type="InterPro" id="IPR005119">
    <property type="entry name" value="LysR_subst-bd"/>
</dbReference>
<protein>
    <submittedName>
        <fullName evidence="6">LysR family transcriptional regulator</fullName>
    </submittedName>
</protein>
<dbReference type="PANTHER" id="PTHR30579:SF3">
    <property type="entry name" value="TRANSCRIPTIONAL REGULATORY PROTEIN"/>
    <property type="match status" value="1"/>
</dbReference>
<dbReference type="InterPro" id="IPR000847">
    <property type="entry name" value="LysR_HTH_N"/>
</dbReference>
<keyword evidence="2" id="KW-0805">Transcription regulation</keyword>
<dbReference type="PANTHER" id="PTHR30579">
    <property type="entry name" value="TRANSCRIPTIONAL REGULATOR"/>
    <property type="match status" value="1"/>
</dbReference>
<dbReference type="InterPro" id="IPR036390">
    <property type="entry name" value="WH_DNA-bd_sf"/>
</dbReference>
<gene>
    <name evidence="6" type="ORF">C8J28_10589</name>
</gene>
<evidence type="ECO:0000256" key="4">
    <source>
        <dbReference type="ARBA" id="ARBA00023163"/>
    </source>
</evidence>
<keyword evidence="4" id="KW-0804">Transcription</keyword>
<dbReference type="GO" id="GO:0003677">
    <property type="term" value="F:DNA binding"/>
    <property type="evidence" value="ECO:0007669"/>
    <property type="project" value="UniProtKB-KW"/>
</dbReference>
<keyword evidence="7" id="KW-1185">Reference proteome</keyword>
<evidence type="ECO:0000256" key="2">
    <source>
        <dbReference type="ARBA" id="ARBA00023015"/>
    </source>
</evidence>
<evidence type="ECO:0000313" key="6">
    <source>
        <dbReference type="EMBL" id="PTR19248.1"/>
    </source>
</evidence>
<dbReference type="EMBL" id="QAOT01000005">
    <property type="protein sequence ID" value="PTR19248.1"/>
    <property type="molecule type" value="Genomic_DNA"/>
</dbReference>
<dbReference type="Gene3D" id="1.10.10.10">
    <property type="entry name" value="Winged helix-like DNA-binding domain superfamily/Winged helix DNA-binding domain"/>
    <property type="match status" value="1"/>
</dbReference>
<evidence type="ECO:0000313" key="7">
    <source>
        <dbReference type="Proteomes" id="UP000244060"/>
    </source>
</evidence>
<dbReference type="InterPro" id="IPR036388">
    <property type="entry name" value="WH-like_DNA-bd_sf"/>
</dbReference>
<dbReference type="InterPro" id="IPR050176">
    <property type="entry name" value="LTTR"/>
</dbReference>
<sequence length="312" mass="35692">MGNFTWDDLQFFLAVARTGQLSRAARQLRTSHVTVSRRIDRLEAALRMRLFERNPRGYELTPVGRRLIETAERMEAETERMQVELLGDGPGQRGVLRMAVPEGFGSWFSRVLLGPFTSRFPNISLELITLPQIMSLSRREADLTVTLDPPKATPYHSEKITDYSLHIYATRSYLADHPPVRHRDDLLKHPFIGYIEEMIFAPGLDYLSEVHPGIRASFKSSSIFNQLAATRNGLGLCVLPFYIARMFPDLEMVLPHEVVLRRTYWLTCHRDVRPLPRERSVMSFLLEEGRTHGRSLLNPAAIRKGESSTTSD</sequence>
<dbReference type="SUPFAM" id="SSF53850">
    <property type="entry name" value="Periplasmic binding protein-like II"/>
    <property type="match status" value="1"/>
</dbReference>
<dbReference type="Proteomes" id="UP000244060">
    <property type="component" value="Unassembled WGS sequence"/>
</dbReference>
<dbReference type="PROSITE" id="PS50931">
    <property type="entry name" value="HTH_LYSR"/>
    <property type="match status" value="1"/>
</dbReference>
<dbReference type="AlphaFoldDB" id="A0A2T5KA11"/>
<organism evidence="6 7">
    <name type="scientific">Cereibacter azotoformans</name>
    <dbReference type="NCBI Taxonomy" id="43057"/>
    <lineage>
        <taxon>Bacteria</taxon>
        <taxon>Pseudomonadati</taxon>
        <taxon>Pseudomonadota</taxon>
        <taxon>Alphaproteobacteria</taxon>
        <taxon>Rhodobacterales</taxon>
        <taxon>Paracoccaceae</taxon>
        <taxon>Cereibacter</taxon>
    </lineage>
</organism>
<proteinExistence type="inferred from homology"/>
<dbReference type="Pfam" id="PF03466">
    <property type="entry name" value="LysR_substrate"/>
    <property type="match status" value="1"/>
</dbReference>
<comment type="caution">
    <text evidence="6">The sequence shown here is derived from an EMBL/GenBank/DDBJ whole genome shotgun (WGS) entry which is preliminary data.</text>
</comment>
<dbReference type="OrthoDB" id="9813056at2"/>
<dbReference type="RefSeq" id="WP_011910236.1">
    <property type="nucleotide sequence ID" value="NZ_CP089966.1"/>
</dbReference>
<name>A0A2T5KA11_9RHOB</name>
<evidence type="ECO:0000259" key="5">
    <source>
        <dbReference type="PROSITE" id="PS50931"/>
    </source>
</evidence>
<dbReference type="Pfam" id="PF00126">
    <property type="entry name" value="HTH_1"/>
    <property type="match status" value="1"/>
</dbReference>
<dbReference type="FunFam" id="1.10.10.10:FF:000001">
    <property type="entry name" value="LysR family transcriptional regulator"/>
    <property type="match status" value="1"/>
</dbReference>
<comment type="similarity">
    <text evidence="1">Belongs to the LysR transcriptional regulatory family.</text>
</comment>
<feature type="domain" description="HTH lysR-type" evidence="5">
    <location>
        <begin position="4"/>
        <end position="61"/>
    </location>
</feature>